<reference evidence="1 2" key="1">
    <citation type="submission" date="2020-09" db="EMBL/GenBank/DDBJ databases">
        <title>Paenibacillus sp. strain PR3 16S rRNA gene Genome sequencing and assembly.</title>
        <authorList>
            <person name="Kim J."/>
        </authorList>
    </citation>
    <scope>NUCLEOTIDE SEQUENCE [LARGE SCALE GENOMIC DNA]</scope>
    <source>
        <strain evidence="1 2">PR3</strain>
    </source>
</reference>
<proteinExistence type="predicted"/>
<dbReference type="EMBL" id="JACXZA010000001">
    <property type="protein sequence ID" value="MBD3918466.1"/>
    <property type="molecule type" value="Genomic_DNA"/>
</dbReference>
<sequence>MNLNVLKAGMTHSVEDGYVGFVHFEVEGHARKYEMALQSKKGRDWGYSLFFLDGSGPEEQIELVEDAIEDDDDLYFRLIGEAKAQLVESEAAPEA</sequence>
<evidence type="ECO:0000313" key="2">
    <source>
        <dbReference type="Proteomes" id="UP000609346"/>
    </source>
</evidence>
<name>A0ABR8MT55_9BACL</name>
<evidence type="ECO:0008006" key="3">
    <source>
        <dbReference type="Google" id="ProtNLM"/>
    </source>
</evidence>
<dbReference type="RefSeq" id="WP_191202657.1">
    <property type="nucleotide sequence ID" value="NZ_JACXZA010000001.1"/>
</dbReference>
<evidence type="ECO:0000313" key="1">
    <source>
        <dbReference type="EMBL" id="MBD3918466.1"/>
    </source>
</evidence>
<comment type="caution">
    <text evidence="1">The sequence shown here is derived from an EMBL/GenBank/DDBJ whole genome shotgun (WGS) entry which is preliminary data.</text>
</comment>
<keyword evidence="2" id="KW-1185">Reference proteome</keyword>
<dbReference type="Proteomes" id="UP000609346">
    <property type="component" value="Unassembled WGS sequence"/>
</dbReference>
<accession>A0ABR8MT55</accession>
<protein>
    <recommendedName>
        <fullName evidence="3">DUF1292 domain-containing protein</fullName>
    </recommendedName>
</protein>
<organism evidence="1 2">
    <name type="scientific">Paenibacillus terricola</name>
    <dbReference type="NCBI Taxonomy" id="2763503"/>
    <lineage>
        <taxon>Bacteria</taxon>
        <taxon>Bacillati</taxon>
        <taxon>Bacillota</taxon>
        <taxon>Bacilli</taxon>
        <taxon>Bacillales</taxon>
        <taxon>Paenibacillaceae</taxon>
        <taxon>Paenibacillus</taxon>
    </lineage>
</organism>
<gene>
    <name evidence="1" type="ORF">H8B09_06845</name>
</gene>